<name>A0A8H6VKM3_9PEZI</name>
<dbReference type="Gene3D" id="2.60.120.200">
    <property type="match status" value="1"/>
</dbReference>
<feature type="compositionally biased region" description="Basic residues" evidence="6">
    <location>
        <begin position="434"/>
        <end position="452"/>
    </location>
</feature>
<dbReference type="Proteomes" id="UP000660729">
    <property type="component" value="Unassembled WGS sequence"/>
</dbReference>
<dbReference type="Pfam" id="PF26113">
    <property type="entry name" value="GH16_XgeA"/>
    <property type="match status" value="1"/>
</dbReference>
<dbReference type="PROSITE" id="PS51762">
    <property type="entry name" value="GH16_2"/>
    <property type="match status" value="1"/>
</dbReference>
<feature type="compositionally biased region" description="Polar residues" evidence="6">
    <location>
        <begin position="404"/>
        <end position="414"/>
    </location>
</feature>
<evidence type="ECO:0000256" key="7">
    <source>
        <dbReference type="SAM" id="SignalP"/>
    </source>
</evidence>
<evidence type="ECO:0000313" key="10">
    <source>
        <dbReference type="Proteomes" id="UP000660729"/>
    </source>
</evidence>
<feature type="compositionally biased region" description="Low complexity" evidence="6">
    <location>
        <begin position="379"/>
        <end position="388"/>
    </location>
</feature>
<sequence>MHLTTVITGLALFSTAGWAGYVLQDDYFSGGSFFDKFDFFADEDPTHGFVTYKNYDACIEEDLLRNTSTNIVMKVDDTNVTPNGRPSVRISSKNSYNTALIVLDLDHMPGSICGLWPAFWTLGPNWPNNGEIDIIEGVSCSTSNAMTLHTGPGCSLDSSTSSNKAFTGAMKNANCVSGGDDNTGCQIATSNTNTYGAGLNAINGGIYAMEWTTDFISIWFFPRGSYPDDVLGSNPDPSGWGLPLSNFRLSCDIAKSFQDHSIVFDTTFCGDWAGNAWSGDAQCSGLADTCNSYVENNPNAFSEAYWSVNALKVYQQEGGSSPSSEPYGSPTSTPASVSQPVSSYEPESSSWEPVTSAPPYITSSPPAAGPTDSAGGPESYGPPSVSPWGPGGYTPIVGPGGSVGESQPPASTSWGGWWSNPDGSAGYNGGGGWNHRHARHLRQHKRHHGNGL</sequence>
<protein>
    <recommendedName>
        <fullName evidence="3">endo-1,3(4)-beta-glucanase</fullName>
        <ecNumber evidence="3">3.2.1.6</ecNumber>
    </recommendedName>
</protein>
<dbReference type="GO" id="GO:0052861">
    <property type="term" value="F:endo-1,3(4)-beta-glucanase activity"/>
    <property type="evidence" value="ECO:0007669"/>
    <property type="project" value="UniProtKB-EC"/>
</dbReference>
<feature type="region of interest" description="Disordered" evidence="6">
    <location>
        <begin position="317"/>
        <end position="452"/>
    </location>
</feature>
<comment type="catalytic activity">
    <reaction evidence="1">
        <text>Endohydrolysis of (1-&gt;3)- or (1-&gt;4)-linkages in beta-D-glucans when the glucose residue whose reducing group is involved in the linkage to be hydrolyzed is itself substituted at C-3.</text>
        <dbReference type="EC" id="3.2.1.6"/>
    </reaction>
</comment>
<reference evidence="9" key="1">
    <citation type="submission" date="2020-04" db="EMBL/GenBank/DDBJ databases">
        <title>Draft genome resource of the tomato pathogen Pseudocercospora fuligena.</title>
        <authorList>
            <person name="Zaccaron A."/>
        </authorList>
    </citation>
    <scope>NUCLEOTIDE SEQUENCE</scope>
    <source>
        <strain evidence="9">PF001</strain>
    </source>
</reference>
<evidence type="ECO:0000259" key="8">
    <source>
        <dbReference type="PROSITE" id="PS51762"/>
    </source>
</evidence>
<keyword evidence="4" id="KW-0378">Hydrolase</keyword>
<comment type="caution">
    <text evidence="9">The sequence shown here is derived from an EMBL/GenBank/DDBJ whole genome shotgun (WGS) entry which is preliminary data.</text>
</comment>
<dbReference type="InterPro" id="IPR013320">
    <property type="entry name" value="ConA-like_dom_sf"/>
</dbReference>
<dbReference type="SUPFAM" id="SSF49899">
    <property type="entry name" value="Concanavalin A-like lectins/glucanases"/>
    <property type="match status" value="1"/>
</dbReference>
<dbReference type="PANTHER" id="PTHR10963:SF24">
    <property type="entry name" value="GLYCOSIDASE C21B10.07-RELATED"/>
    <property type="match status" value="1"/>
</dbReference>
<dbReference type="PANTHER" id="PTHR10963">
    <property type="entry name" value="GLYCOSYL HYDROLASE-RELATED"/>
    <property type="match status" value="1"/>
</dbReference>
<dbReference type="InterPro" id="IPR000757">
    <property type="entry name" value="Beta-glucanase-like"/>
</dbReference>
<dbReference type="EC" id="3.2.1.6" evidence="3"/>
<evidence type="ECO:0000256" key="3">
    <source>
        <dbReference type="ARBA" id="ARBA00012599"/>
    </source>
</evidence>
<organism evidence="9 10">
    <name type="scientific">Pseudocercospora fuligena</name>
    <dbReference type="NCBI Taxonomy" id="685502"/>
    <lineage>
        <taxon>Eukaryota</taxon>
        <taxon>Fungi</taxon>
        <taxon>Dikarya</taxon>
        <taxon>Ascomycota</taxon>
        <taxon>Pezizomycotina</taxon>
        <taxon>Dothideomycetes</taxon>
        <taxon>Dothideomycetidae</taxon>
        <taxon>Mycosphaerellales</taxon>
        <taxon>Mycosphaerellaceae</taxon>
        <taxon>Pseudocercospora</taxon>
    </lineage>
</organism>
<feature type="domain" description="GH16" evidence="8">
    <location>
        <begin position="16"/>
        <end position="281"/>
    </location>
</feature>
<evidence type="ECO:0000313" key="9">
    <source>
        <dbReference type="EMBL" id="KAF7195190.1"/>
    </source>
</evidence>
<evidence type="ECO:0000256" key="6">
    <source>
        <dbReference type="SAM" id="MobiDB-lite"/>
    </source>
</evidence>
<accession>A0A8H6VKM3</accession>
<comment type="similarity">
    <text evidence="2">Belongs to the glycosyl hydrolase 16 family.</text>
</comment>
<gene>
    <name evidence="9" type="ORF">HII31_03396</name>
</gene>
<evidence type="ECO:0000256" key="1">
    <source>
        <dbReference type="ARBA" id="ARBA00000124"/>
    </source>
</evidence>
<evidence type="ECO:0000256" key="5">
    <source>
        <dbReference type="ARBA" id="ARBA00023295"/>
    </source>
</evidence>
<feature type="compositionally biased region" description="Low complexity" evidence="6">
    <location>
        <begin position="317"/>
        <end position="354"/>
    </location>
</feature>
<feature type="signal peptide" evidence="7">
    <location>
        <begin position="1"/>
        <end position="19"/>
    </location>
</feature>
<keyword evidence="7" id="KW-0732">Signal</keyword>
<evidence type="ECO:0000256" key="2">
    <source>
        <dbReference type="ARBA" id="ARBA00006865"/>
    </source>
</evidence>
<proteinExistence type="inferred from homology"/>
<evidence type="ECO:0000256" key="4">
    <source>
        <dbReference type="ARBA" id="ARBA00022801"/>
    </source>
</evidence>
<feature type="chain" id="PRO_5034535047" description="endo-1,3(4)-beta-glucanase" evidence="7">
    <location>
        <begin position="20"/>
        <end position="452"/>
    </location>
</feature>
<dbReference type="InterPro" id="IPR050546">
    <property type="entry name" value="Glycosyl_Hydrlase_16"/>
</dbReference>
<keyword evidence="10" id="KW-1185">Reference proteome</keyword>
<dbReference type="GO" id="GO:0009251">
    <property type="term" value="P:glucan catabolic process"/>
    <property type="evidence" value="ECO:0007669"/>
    <property type="project" value="TreeGrafter"/>
</dbReference>
<keyword evidence="5" id="KW-0326">Glycosidase</keyword>
<dbReference type="EMBL" id="JABCIY010000041">
    <property type="protein sequence ID" value="KAF7195190.1"/>
    <property type="molecule type" value="Genomic_DNA"/>
</dbReference>
<dbReference type="FunFam" id="2.60.120.200:FF:000114">
    <property type="entry name" value="Probable endo-1,3(4)-beta-glucanase NFIA_089530"/>
    <property type="match status" value="1"/>
</dbReference>
<dbReference type="AlphaFoldDB" id="A0A8H6VKM3"/>
<dbReference type="OrthoDB" id="192832at2759"/>
<dbReference type="CDD" id="cd02181">
    <property type="entry name" value="GH16_fungal_Lam16A_glucanase"/>
    <property type="match status" value="1"/>
</dbReference>